<comment type="caution">
    <text evidence="4">The sequence shown here is derived from an EMBL/GenBank/DDBJ whole genome shotgun (WGS) entry which is preliminary data.</text>
</comment>
<evidence type="ECO:0000256" key="1">
    <source>
        <dbReference type="PIRSR" id="PIRSR601310-1"/>
    </source>
</evidence>
<dbReference type="InterPro" id="IPR001310">
    <property type="entry name" value="Histidine_triad_HIT"/>
</dbReference>
<evidence type="ECO:0000259" key="3">
    <source>
        <dbReference type="PROSITE" id="PS51084"/>
    </source>
</evidence>
<proteinExistence type="predicted"/>
<gene>
    <name evidence="4" type="ORF">A2717_04405</name>
</gene>
<feature type="domain" description="HIT" evidence="3">
    <location>
        <begin position="12"/>
        <end position="121"/>
    </location>
</feature>
<reference evidence="4 5" key="1">
    <citation type="journal article" date="2016" name="Nat. Commun.">
        <title>Thousands of microbial genomes shed light on interconnected biogeochemical processes in an aquifer system.</title>
        <authorList>
            <person name="Anantharaman K."/>
            <person name="Brown C.T."/>
            <person name="Hug L.A."/>
            <person name="Sharon I."/>
            <person name="Castelle C.J."/>
            <person name="Probst A.J."/>
            <person name="Thomas B.C."/>
            <person name="Singh A."/>
            <person name="Wilkins M.J."/>
            <person name="Karaoz U."/>
            <person name="Brodie E.L."/>
            <person name="Williams K.H."/>
            <person name="Hubbard S.S."/>
            <person name="Banfield J.F."/>
        </authorList>
    </citation>
    <scope>NUCLEOTIDE SEQUENCE [LARGE SCALE GENOMIC DNA]</scope>
</reference>
<dbReference type="AlphaFoldDB" id="A0A1F5N870"/>
<organism evidence="4 5">
    <name type="scientific">Candidatus Doudnabacteria bacterium RIFCSPHIGHO2_01_FULL_41_86</name>
    <dbReference type="NCBI Taxonomy" id="1817821"/>
    <lineage>
        <taxon>Bacteria</taxon>
        <taxon>Candidatus Doudnaibacteriota</taxon>
    </lineage>
</organism>
<evidence type="ECO:0000313" key="5">
    <source>
        <dbReference type="Proteomes" id="UP000177610"/>
    </source>
</evidence>
<dbReference type="PROSITE" id="PS51084">
    <property type="entry name" value="HIT_2"/>
    <property type="match status" value="1"/>
</dbReference>
<dbReference type="GO" id="GO:0003824">
    <property type="term" value="F:catalytic activity"/>
    <property type="evidence" value="ECO:0007669"/>
    <property type="project" value="InterPro"/>
</dbReference>
<dbReference type="Proteomes" id="UP000177610">
    <property type="component" value="Unassembled WGS sequence"/>
</dbReference>
<dbReference type="PANTHER" id="PTHR46648">
    <property type="entry name" value="HIT FAMILY PROTEIN 1"/>
    <property type="match status" value="1"/>
</dbReference>
<evidence type="ECO:0000256" key="2">
    <source>
        <dbReference type="PROSITE-ProRule" id="PRU00464"/>
    </source>
</evidence>
<dbReference type="SUPFAM" id="SSF54197">
    <property type="entry name" value="HIT-like"/>
    <property type="match status" value="1"/>
</dbReference>
<feature type="active site" description="Tele-AMP-histidine intermediate" evidence="1">
    <location>
        <position position="108"/>
    </location>
</feature>
<dbReference type="Gene3D" id="3.30.428.10">
    <property type="entry name" value="HIT-like"/>
    <property type="match status" value="1"/>
</dbReference>
<sequence>MYNHEPENYTCPFCIYVSDSKFKYLVYKDDYLSAFISSAMWPHNPGIVIIIPNKHIENIYDMPDSLLAETHILAKKLALAMKIAYRCHGVSIRQHNEPAGNQEVMHYHFQIIPRYNNDDLYINHRKKSDILNDERLRFASLLKEQLKSDAN</sequence>
<dbReference type="InterPro" id="IPR036265">
    <property type="entry name" value="HIT-like_sf"/>
</dbReference>
<dbReference type="GO" id="GO:0009117">
    <property type="term" value="P:nucleotide metabolic process"/>
    <property type="evidence" value="ECO:0007669"/>
    <property type="project" value="TreeGrafter"/>
</dbReference>
<dbReference type="EMBL" id="MFEH01000004">
    <property type="protein sequence ID" value="OGE73845.1"/>
    <property type="molecule type" value="Genomic_DNA"/>
</dbReference>
<dbReference type="InterPro" id="IPR011146">
    <property type="entry name" value="HIT-like"/>
</dbReference>
<dbReference type="Pfam" id="PF01230">
    <property type="entry name" value="HIT"/>
    <property type="match status" value="1"/>
</dbReference>
<dbReference type="STRING" id="1817821.A2717_04405"/>
<accession>A0A1F5N870</accession>
<evidence type="ECO:0000313" key="4">
    <source>
        <dbReference type="EMBL" id="OGE73845.1"/>
    </source>
</evidence>
<dbReference type="PANTHER" id="PTHR46648:SF1">
    <property type="entry name" value="ADENOSINE 5'-MONOPHOSPHORAMIDASE HNT1"/>
    <property type="match status" value="1"/>
</dbReference>
<protein>
    <recommendedName>
        <fullName evidence="3">HIT domain-containing protein</fullName>
    </recommendedName>
</protein>
<comment type="caution">
    <text evidence="2">Lacks conserved residue(s) required for the propagation of feature annotation.</text>
</comment>
<name>A0A1F5N870_9BACT</name>